<dbReference type="Gene3D" id="3.30.565.10">
    <property type="entry name" value="Histidine kinase-like ATPase, C-terminal domain"/>
    <property type="match status" value="1"/>
</dbReference>
<proteinExistence type="predicted"/>
<dbReference type="SUPFAM" id="SSF52172">
    <property type="entry name" value="CheY-like"/>
    <property type="match status" value="1"/>
</dbReference>
<dbReference type="SUPFAM" id="SSF55781">
    <property type="entry name" value="GAF domain-like"/>
    <property type="match status" value="1"/>
</dbReference>
<dbReference type="SUPFAM" id="SSF47384">
    <property type="entry name" value="Homodimeric domain of signal transducing histidine kinase"/>
    <property type="match status" value="1"/>
</dbReference>
<keyword evidence="3 6" id="KW-0597">Phosphoprotein</keyword>
<dbReference type="InterPro" id="IPR001789">
    <property type="entry name" value="Sig_transdc_resp-reg_receiver"/>
</dbReference>
<feature type="region of interest" description="Disordered" evidence="7">
    <location>
        <begin position="375"/>
        <end position="399"/>
    </location>
</feature>
<dbReference type="GO" id="GO:0009927">
    <property type="term" value="F:histidine phosphotransfer kinase activity"/>
    <property type="evidence" value="ECO:0007669"/>
    <property type="project" value="TreeGrafter"/>
</dbReference>
<dbReference type="Gene3D" id="1.10.287.130">
    <property type="match status" value="1"/>
</dbReference>
<dbReference type="CDD" id="cd17546">
    <property type="entry name" value="REC_hyHK_CKI1_RcsC-like"/>
    <property type="match status" value="1"/>
</dbReference>
<dbReference type="Pfam" id="PF00512">
    <property type="entry name" value="HisKA"/>
    <property type="match status" value="1"/>
</dbReference>
<dbReference type="SMART" id="SM00388">
    <property type="entry name" value="HisKA"/>
    <property type="match status" value="1"/>
</dbReference>
<dbReference type="InterPro" id="IPR036890">
    <property type="entry name" value="HATPase_C_sf"/>
</dbReference>
<dbReference type="SUPFAM" id="SSF55874">
    <property type="entry name" value="ATPase domain of HSP90 chaperone/DNA topoisomerase II/histidine kinase"/>
    <property type="match status" value="1"/>
</dbReference>
<dbReference type="AlphaFoldDB" id="A0AAV9GJS8"/>
<feature type="region of interest" description="Disordered" evidence="7">
    <location>
        <begin position="1035"/>
        <end position="1054"/>
    </location>
</feature>
<evidence type="ECO:0000313" key="10">
    <source>
        <dbReference type="EMBL" id="KAK4447931.1"/>
    </source>
</evidence>
<evidence type="ECO:0000256" key="7">
    <source>
        <dbReference type="SAM" id="MobiDB-lite"/>
    </source>
</evidence>
<comment type="caution">
    <text evidence="10">The sequence shown here is derived from an EMBL/GenBank/DDBJ whole genome shotgun (WGS) entry which is preliminary data.</text>
</comment>
<gene>
    <name evidence="10" type="ORF">QBC34DRAFT_408549</name>
</gene>
<dbReference type="InterPro" id="IPR003594">
    <property type="entry name" value="HATPase_dom"/>
</dbReference>
<sequence length="1234" mass="135751">MSTASFLPVTEPARERETFKYDNLGISTAALRYATAETFAHKDIPTSVLSSTPDPCLTAFAQLGLYRVDATQCIVSLFDRTYQHFVAEVIRCRPRRDTAGSEQVVYCGTAKPRADSLCEHVLTGPPELASIPGTTDGAAPENLPVSVIRDLDKDPLLCHKREKNQRFYAGVPIRSPTGVNIGVYCTIDSKPRPDGLTKDQIQFVRDISKAVMDYLETKRSSEWYRRGERMVRGLGSFVEGQATLSNWSDNPNKSFFKDLPGVKEGALNKRLQEVPAAELSPGLVSGTSSPAIGGGGGFWAGEGTGSFSKESTTSEKGTSGLTSAAQLQADVERVFSKASNVIREAVEVEGVVFLDASVRAFGARIGKEVSEPPILTRVQSSHSSSDEGGPTATAGNESADHSTCKVLGFSTSSNSSINGDALPPHYADIPQKFLRRLLQRYHHGHIFNFETDGSILDFFSPEIEDVSPYSPWPRTTYFGDSEELPKQQQLPQKVRKRRDIASTLQKMFPGAKSVAFIPLFDGQKNRWFAGGFVWTKTPTRIFTVENELSYLRVFALTAMAEVARLNTRSADKTKTDILGSISHELRSPLHGVVGAVELLRSTSLDRAQENMLRTIETSGRTLLDTIDHLLDYSRISNQIRAKSDRRGSLFHRGQSRNISPTQQIPNCPDVNVHLDRLAEEVVESVLAGWSYRNRSDVHFAAWSNFIRDSSSPGIDDATKRRQSQGHLSQSTKPVQVLLDIEPGNDWSFRTHPGAFRRTVMNLLGNSLKFTKDGFIRVKLFQRRDAGCGRDPTTRTAVLSVSDSGKGIGEEYLKHQLFTPFSQEDPFAPGTGLGLSLVRQMVISLGGNIDVQSSAGHGTTVTVSVPLPRPQGAEEEEPIFDQNVEELKGSRVLLQGLDAAAPLREGFGRDEKEKSQLELVEEMCRHWLRMEVVTEANWSPAQRLDFVISSHGHTADDKLIKLTELAHCPHVFIRQDPSVLNHRCAAGKEAYYLMPPVGPRKLADALVASRLRFEEAVHSGVPSDANGNLTPAVTPPYSRSPMTLSHPTSPTEHRHRPLRMTITVEPRSPGRPDTPLAPTPRPSLTALPPVPEKNATAFGETGPSILIVDDNAINLKILSHFLRKLHIPHSQALNGLEALEMYTKAPTDFKCILTDISMPVMDGLESTRRIREFEIDNKLDPVTVFALTGLSGQDTQEEAFVSGVDVFLTKPLDIKNLTQALEGAGLMPRKCEAVQ</sequence>
<dbReference type="GO" id="GO:0005886">
    <property type="term" value="C:plasma membrane"/>
    <property type="evidence" value="ECO:0007669"/>
    <property type="project" value="TreeGrafter"/>
</dbReference>
<feature type="domain" description="Response regulatory" evidence="9">
    <location>
        <begin position="1103"/>
        <end position="1224"/>
    </location>
</feature>
<accession>A0AAV9GJS8</accession>
<dbReference type="PANTHER" id="PTHR43047:SF72">
    <property type="entry name" value="OSMOSENSING HISTIDINE PROTEIN KINASE SLN1"/>
    <property type="match status" value="1"/>
</dbReference>
<dbReference type="InterPro" id="IPR011006">
    <property type="entry name" value="CheY-like_superfamily"/>
</dbReference>
<keyword evidence="11" id="KW-1185">Reference proteome</keyword>
<feature type="domain" description="Histidine kinase" evidence="8">
    <location>
        <begin position="580"/>
        <end position="868"/>
    </location>
</feature>
<dbReference type="PRINTS" id="PR00344">
    <property type="entry name" value="BCTRLSENSOR"/>
</dbReference>
<dbReference type="InterPro" id="IPR036097">
    <property type="entry name" value="HisK_dim/P_sf"/>
</dbReference>
<reference evidence="10" key="2">
    <citation type="submission" date="2023-05" db="EMBL/GenBank/DDBJ databases">
        <authorList>
            <consortium name="Lawrence Berkeley National Laboratory"/>
            <person name="Steindorff A."/>
            <person name="Hensen N."/>
            <person name="Bonometti L."/>
            <person name="Westerberg I."/>
            <person name="Brannstrom I.O."/>
            <person name="Guillou S."/>
            <person name="Cros-Aarteil S."/>
            <person name="Calhoun S."/>
            <person name="Haridas S."/>
            <person name="Kuo A."/>
            <person name="Mondo S."/>
            <person name="Pangilinan J."/>
            <person name="Riley R."/>
            <person name="Labutti K."/>
            <person name="Andreopoulos B."/>
            <person name="Lipzen A."/>
            <person name="Chen C."/>
            <person name="Yanf M."/>
            <person name="Daum C."/>
            <person name="Ng V."/>
            <person name="Clum A."/>
            <person name="Ohm R."/>
            <person name="Martin F."/>
            <person name="Silar P."/>
            <person name="Natvig D."/>
            <person name="Lalanne C."/>
            <person name="Gautier V."/>
            <person name="Ament-Velasquez S.L."/>
            <person name="Kruys A."/>
            <person name="Hutchinson M.I."/>
            <person name="Powell A.J."/>
            <person name="Barry K."/>
            <person name="Miller A.N."/>
            <person name="Grigoriev I.V."/>
            <person name="Debuchy R."/>
            <person name="Gladieux P."/>
            <person name="Thoren M.H."/>
            <person name="Johannesson H."/>
        </authorList>
    </citation>
    <scope>NUCLEOTIDE SEQUENCE</scope>
    <source>
        <strain evidence="10">PSN243</strain>
    </source>
</reference>
<protein>
    <recommendedName>
        <fullName evidence="2">histidine kinase</fullName>
        <ecNumber evidence="2">2.7.13.3</ecNumber>
    </recommendedName>
</protein>
<evidence type="ECO:0000256" key="5">
    <source>
        <dbReference type="ARBA" id="ARBA00022777"/>
    </source>
</evidence>
<dbReference type="GO" id="GO:0000155">
    <property type="term" value="F:phosphorelay sensor kinase activity"/>
    <property type="evidence" value="ECO:0007669"/>
    <property type="project" value="InterPro"/>
</dbReference>
<feature type="compositionally biased region" description="Polar residues" evidence="7">
    <location>
        <begin position="1039"/>
        <end position="1049"/>
    </location>
</feature>
<dbReference type="FunFam" id="1.10.287.130:FF:000023">
    <property type="entry name" value="Sensor histidine kinase/response regulator, putative"/>
    <property type="match status" value="1"/>
</dbReference>
<evidence type="ECO:0000259" key="9">
    <source>
        <dbReference type="PROSITE" id="PS50110"/>
    </source>
</evidence>
<dbReference type="EMBL" id="MU865946">
    <property type="protein sequence ID" value="KAK4447931.1"/>
    <property type="molecule type" value="Genomic_DNA"/>
</dbReference>
<dbReference type="InterPro" id="IPR004358">
    <property type="entry name" value="Sig_transdc_His_kin-like_C"/>
</dbReference>
<dbReference type="Pfam" id="PF02518">
    <property type="entry name" value="HATPase_c"/>
    <property type="match status" value="1"/>
</dbReference>
<dbReference type="InterPro" id="IPR003661">
    <property type="entry name" value="HisK_dim/P_dom"/>
</dbReference>
<reference evidence="10" key="1">
    <citation type="journal article" date="2023" name="Mol. Phylogenet. Evol.">
        <title>Genome-scale phylogeny and comparative genomics of the fungal order Sordariales.</title>
        <authorList>
            <person name="Hensen N."/>
            <person name="Bonometti L."/>
            <person name="Westerberg I."/>
            <person name="Brannstrom I.O."/>
            <person name="Guillou S."/>
            <person name="Cros-Aarteil S."/>
            <person name="Calhoun S."/>
            <person name="Haridas S."/>
            <person name="Kuo A."/>
            <person name="Mondo S."/>
            <person name="Pangilinan J."/>
            <person name="Riley R."/>
            <person name="LaButti K."/>
            <person name="Andreopoulos B."/>
            <person name="Lipzen A."/>
            <person name="Chen C."/>
            <person name="Yan M."/>
            <person name="Daum C."/>
            <person name="Ng V."/>
            <person name="Clum A."/>
            <person name="Steindorff A."/>
            <person name="Ohm R.A."/>
            <person name="Martin F."/>
            <person name="Silar P."/>
            <person name="Natvig D.O."/>
            <person name="Lalanne C."/>
            <person name="Gautier V."/>
            <person name="Ament-Velasquez S.L."/>
            <person name="Kruys A."/>
            <person name="Hutchinson M.I."/>
            <person name="Powell A.J."/>
            <person name="Barry K."/>
            <person name="Miller A.N."/>
            <person name="Grigoriev I.V."/>
            <person name="Debuchy R."/>
            <person name="Gladieux P."/>
            <person name="Hiltunen Thoren M."/>
            <person name="Johannesson H."/>
        </authorList>
    </citation>
    <scope>NUCLEOTIDE SEQUENCE</scope>
    <source>
        <strain evidence="10">PSN243</strain>
    </source>
</reference>
<comment type="catalytic activity">
    <reaction evidence="1">
        <text>ATP + protein L-histidine = ADP + protein N-phospho-L-histidine.</text>
        <dbReference type="EC" id="2.7.13.3"/>
    </reaction>
</comment>
<dbReference type="SMART" id="SM00448">
    <property type="entry name" value="REC"/>
    <property type="match status" value="1"/>
</dbReference>
<dbReference type="InterPro" id="IPR005467">
    <property type="entry name" value="His_kinase_dom"/>
</dbReference>
<dbReference type="Gene3D" id="3.40.50.2300">
    <property type="match status" value="1"/>
</dbReference>
<evidence type="ECO:0000256" key="3">
    <source>
        <dbReference type="ARBA" id="ARBA00022553"/>
    </source>
</evidence>
<dbReference type="EC" id="2.7.13.3" evidence="2"/>
<evidence type="ECO:0000313" key="11">
    <source>
        <dbReference type="Proteomes" id="UP001321760"/>
    </source>
</evidence>
<dbReference type="PROSITE" id="PS50109">
    <property type="entry name" value="HIS_KIN"/>
    <property type="match status" value="1"/>
</dbReference>
<keyword evidence="4" id="KW-0808">Transferase</keyword>
<dbReference type="PANTHER" id="PTHR43047">
    <property type="entry name" value="TWO-COMPONENT HISTIDINE PROTEIN KINASE"/>
    <property type="match status" value="1"/>
</dbReference>
<feature type="region of interest" description="Disordered" evidence="7">
    <location>
        <begin position="713"/>
        <end position="732"/>
    </location>
</feature>
<keyword evidence="5" id="KW-0418">Kinase</keyword>
<evidence type="ECO:0000259" key="8">
    <source>
        <dbReference type="PROSITE" id="PS50109"/>
    </source>
</evidence>
<feature type="region of interest" description="Disordered" evidence="7">
    <location>
        <begin position="1063"/>
        <end position="1088"/>
    </location>
</feature>
<dbReference type="CDD" id="cd00082">
    <property type="entry name" value="HisKA"/>
    <property type="match status" value="1"/>
</dbReference>
<evidence type="ECO:0000256" key="2">
    <source>
        <dbReference type="ARBA" id="ARBA00012438"/>
    </source>
</evidence>
<name>A0AAV9GJS8_9PEZI</name>
<dbReference type="Pfam" id="PF00072">
    <property type="entry name" value="Response_reg"/>
    <property type="match status" value="1"/>
</dbReference>
<evidence type="ECO:0000256" key="6">
    <source>
        <dbReference type="PROSITE-ProRule" id="PRU00169"/>
    </source>
</evidence>
<dbReference type="PROSITE" id="PS50110">
    <property type="entry name" value="RESPONSE_REGULATORY"/>
    <property type="match status" value="1"/>
</dbReference>
<dbReference type="SMART" id="SM00387">
    <property type="entry name" value="HATPase_c"/>
    <property type="match status" value="1"/>
</dbReference>
<evidence type="ECO:0000256" key="4">
    <source>
        <dbReference type="ARBA" id="ARBA00022679"/>
    </source>
</evidence>
<dbReference type="Proteomes" id="UP001321760">
    <property type="component" value="Unassembled WGS sequence"/>
</dbReference>
<evidence type="ECO:0000256" key="1">
    <source>
        <dbReference type="ARBA" id="ARBA00000085"/>
    </source>
</evidence>
<organism evidence="10 11">
    <name type="scientific">Podospora aff. communis PSN243</name>
    <dbReference type="NCBI Taxonomy" id="3040156"/>
    <lineage>
        <taxon>Eukaryota</taxon>
        <taxon>Fungi</taxon>
        <taxon>Dikarya</taxon>
        <taxon>Ascomycota</taxon>
        <taxon>Pezizomycotina</taxon>
        <taxon>Sordariomycetes</taxon>
        <taxon>Sordariomycetidae</taxon>
        <taxon>Sordariales</taxon>
        <taxon>Podosporaceae</taxon>
        <taxon>Podospora</taxon>
    </lineage>
</organism>
<feature type="modified residue" description="4-aspartylphosphate" evidence="6">
    <location>
        <position position="1154"/>
    </location>
</feature>